<evidence type="ECO:0000259" key="4">
    <source>
        <dbReference type="Pfam" id="PF14644"/>
    </source>
</evidence>
<evidence type="ECO:0000256" key="2">
    <source>
        <dbReference type="SAM" id="MobiDB-lite"/>
    </source>
</evidence>
<feature type="region of interest" description="Disordered" evidence="2">
    <location>
        <begin position="385"/>
        <end position="413"/>
    </location>
</feature>
<dbReference type="Pfam" id="PF14644">
    <property type="entry name" value="DUF4456"/>
    <property type="match status" value="1"/>
</dbReference>
<sequence>IPPPRTKMASEETCSPKTVRSLWEEHCAEQADFRSKQDILVSELCSLMTPPTHTTNVTEEWMQKFQKLFKDWDETNQTFLHSVYDKYEQHSLECIDQLKKFQDHMIESELFDSPEEASKLLETQCIPIIGELQRGFENNLNFLDKSFSQSCITHQEALVQPIHHFCELLAEFWQAFGVKPFEAIHARLLQRIKMERKNGSERVQSKLAELESAIERVRKSPTVEQVDKRMEKVDQLFNQLNSIHGKNKRQQLAILDTYGPDVTGAISAYEEACMRFFGVEKVGDGQSESSTDEQTTDQNEHPKSATFLIRRARKCLHNGCILHSNKGSNSSTSRGNVNFESRGMNEEEWIPFRVLPMEDAVESVRHLHGNVTGFGQTVLEKVLSNPSYSGIPTGESQPELSSEPEEENEDVEDPQEVCEHVATPLIVDNLFEQRDLETHAIRFDEVVNHVKQSVRENFLTHLYSWELEKNNEVEQELVLRREEINAEYDLQISLVEEQCHRCRENIVNVRLTELHFHQERIDLHVEYVKQEIDKTRSTVINELNARLDELETNMQREIKGLMDTRLPRASRLSMLETLRDTVEGITQVHMNNVRQVLRDTRQNLETLTRTLNASNLNLIGKLRPFNDGGDFAVEEIKQYKTRLEDLAVELQAMEDSVAGAMEHFENDRQSFIDRWLKTFRTDMKHRMLDVSHAETVRRTISSAMVRLKSIGIQNQSEAKKIRNNLRQLESLVLQLNTLSELRSSHVRMLETSWKETNQIHSKQTQKEAVQQSALHLLWTTKEEEMLRETRRVVLHVFGELYIDVNSWRMFLRFQMAANTPIGHLSRESTMNQPESQVTSTDRPTSGTAVQSPKGIQKSKRLSSKAKLAGGDLKCYPKSPHKPLNNKEEDQAVPSQQGDEKLSGKVKRKKTKPPTANVEEKASTQLKDSSSGKDVATKLDTQVKPSKRKEKLDEYIRNAFGGYTSNDLEEHYPDPEPTMMESVKRICRQALQETTRLSDSYYREKGVRKPLTPYQIPANYREAARALVSTLTNYYNEMEAAHRKAVEELHSGLRQLLELSLKLPGILFVLLVDDFKANTYNDLEASDEAIIDQLHVQKRQRNTHIQKLRSVLGLPSMDEQLEKINSEETKRQTRLVQLVTNLKHERLNVLRTVRTQFPKVLSQLTNDMLQRCSSEPEVKTEVSTSPAATAEGATSQLEDHKLPSMSKSETTMGRFSVAKIDVDAVQVNIRTSQKWAEEELNHFLDRLTTDVEKEYNASMKMSESWSIEWMESVQALKAVHK</sequence>
<feature type="compositionally biased region" description="Acidic residues" evidence="2">
    <location>
        <begin position="402"/>
        <end position="413"/>
    </location>
</feature>
<dbReference type="OrthoDB" id="431588at2759"/>
<dbReference type="Proteomes" id="UP000286415">
    <property type="component" value="Unassembled WGS sequence"/>
</dbReference>
<gene>
    <name evidence="5" type="ORF">CSKR_102483</name>
</gene>
<dbReference type="InterPro" id="IPR027914">
    <property type="entry name" value="DUF4456"/>
</dbReference>
<dbReference type="InterPro" id="IPR028089">
    <property type="entry name" value="DUF4455"/>
</dbReference>
<evidence type="ECO:0000256" key="1">
    <source>
        <dbReference type="SAM" id="Coils"/>
    </source>
</evidence>
<feature type="domain" description="DUF4456" evidence="4">
    <location>
        <begin position="995"/>
        <end position="1173"/>
    </location>
</feature>
<feature type="domain" description="DUF4455" evidence="3">
    <location>
        <begin position="7"/>
        <end position="281"/>
    </location>
</feature>
<feature type="coiled-coil region" evidence="1">
    <location>
        <begin position="590"/>
        <end position="656"/>
    </location>
</feature>
<keyword evidence="6" id="KW-1185">Reference proteome</keyword>
<feature type="region of interest" description="Disordered" evidence="2">
    <location>
        <begin position="824"/>
        <end position="935"/>
    </location>
</feature>
<dbReference type="EMBL" id="NIRI02000077">
    <property type="protein sequence ID" value="KAG5441264.1"/>
    <property type="molecule type" value="Genomic_DNA"/>
</dbReference>
<evidence type="ECO:0000259" key="3">
    <source>
        <dbReference type="Pfam" id="PF14643"/>
    </source>
</evidence>
<comment type="caution">
    <text evidence="5">The sequence shown here is derived from an EMBL/GenBank/DDBJ whole genome shotgun (WGS) entry which is preliminary data.</text>
</comment>
<feature type="compositionally biased region" description="Polar residues" evidence="2">
    <location>
        <begin position="1180"/>
        <end position="1195"/>
    </location>
</feature>
<name>A0A8T1LUZ2_CLOSI</name>
<feature type="region of interest" description="Disordered" evidence="2">
    <location>
        <begin position="1171"/>
        <end position="1199"/>
    </location>
</feature>
<accession>A0A8T1LUZ2</accession>
<organism evidence="5 6">
    <name type="scientific">Clonorchis sinensis</name>
    <name type="common">Chinese liver fluke</name>
    <dbReference type="NCBI Taxonomy" id="79923"/>
    <lineage>
        <taxon>Eukaryota</taxon>
        <taxon>Metazoa</taxon>
        <taxon>Spiralia</taxon>
        <taxon>Lophotrochozoa</taxon>
        <taxon>Platyhelminthes</taxon>
        <taxon>Trematoda</taxon>
        <taxon>Digenea</taxon>
        <taxon>Opisthorchiida</taxon>
        <taxon>Opisthorchiata</taxon>
        <taxon>Opisthorchiidae</taxon>
        <taxon>Clonorchis</taxon>
    </lineage>
</organism>
<feature type="non-terminal residue" evidence="5">
    <location>
        <position position="1"/>
    </location>
</feature>
<evidence type="ECO:0000313" key="6">
    <source>
        <dbReference type="Proteomes" id="UP000286415"/>
    </source>
</evidence>
<proteinExistence type="predicted"/>
<keyword evidence="1" id="KW-0175">Coiled coil</keyword>
<feature type="compositionally biased region" description="Polar residues" evidence="2">
    <location>
        <begin position="827"/>
        <end position="850"/>
    </location>
</feature>
<dbReference type="AlphaFoldDB" id="A0A8T1LUZ2"/>
<feature type="region of interest" description="Disordered" evidence="2">
    <location>
        <begin position="284"/>
        <end position="303"/>
    </location>
</feature>
<reference evidence="5 6" key="2">
    <citation type="journal article" date="2021" name="Genomics">
        <title>High-quality reference genome for Clonorchis sinensis.</title>
        <authorList>
            <person name="Young N.D."/>
            <person name="Stroehlein A.J."/>
            <person name="Kinkar L."/>
            <person name="Wang T."/>
            <person name="Sohn W.M."/>
            <person name="Chang B.C.H."/>
            <person name="Kaur P."/>
            <person name="Weisz D."/>
            <person name="Dudchenko O."/>
            <person name="Aiden E.L."/>
            <person name="Korhonen P.K."/>
            <person name="Gasser R.B."/>
        </authorList>
    </citation>
    <scope>NUCLEOTIDE SEQUENCE [LARGE SCALE GENOMIC DNA]</scope>
    <source>
        <strain evidence="5">Cs-k2</strain>
    </source>
</reference>
<reference evidence="5 6" key="1">
    <citation type="journal article" date="2018" name="Biotechnol. Adv.">
        <title>Improved genomic resources and new bioinformatic workflow for the carcinogenic parasite Clonorchis sinensis: Biotechnological implications.</title>
        <authorList>
            <person name="Wang D."/>
            <person name="Korhonen P.K."/>
            <person name="Gasser R.B."/>
            <person name="Young N.D."/>
        </authorList>
    </citation>
    <scope>NUCLEOTIDE SEQUENCE [LARGE SCALE GENOMIC DNA]</scope>
    <source>
        <strain evidence="5">Cs-k2</strain>
    </source>
</reference>
<protein>
    <submittedName>
        <fullName evidence="5">Coiled-coil domain-containing protein 180</fullName>
    </submittedName>
</protein>
<evidence type="ECO:0000313" key="5">
    <source>
        <dbReference type="EMBL" id="KAG5441264.1"/>
    </source>
</evidence>
<dbReference type="Pfam" id="PF14643">
    <property type="entry name" value="DUF4455"/>
    <property type="match status" value="1"/>
</dbReference>